<feature type="transmembrane region" description="Helical" evidence="1">
    <location>
        <begin position="196"/>
        <end position="216"/>
    </location>
</feature>
<dbReference type="PANTHER" id="PTHR43751">
    <property type="entry name" value="SULFATASE"/>
    <property type="match status" value="1"/>
</dbReference>
<dbReference type="InterPro" id="IPR017850">
    <property type="entry name" value="Alkaline_phosphatase_core_sf"/>
</dbReference>
<dbReference type="Gene3D" id="3.40.720.10">
    <property type="entry name" value="Alkaline Phosphatase, subunit A"/>
    <property type="match status" value="1"/>
</dbReference>
<keyword evidence="1" id="KW-0472">Membrane</keyword>
<keyword evidence="1" id="KW-1133">Transmembrane helix</keyword>
<comment type="caution">
    <text evidence="3">The sequence shown here is derived from an EMBL/GenBank/DDBJ whole genome shotgun (WGS) entry which is preliminary data.</text>
</comment>
<proteinExistence type="predicted"/>
<sequence length="826" mass="94175">MISKHQQLFVTFFSCFLLHFVVFSSVSNTRENAVNVMAPQVPNHSFLAKEFSYIAPLSSEVYLVWSTEDASQEELVSLNEHTEFSNGLFYTPMSAVGDTFKLALNLPKNSNLNYNFWITKNKQGHYSDYWDLQSGGTVLISDENPIQKTATYSISKSKTESKLLSKGWVLLLLLAIILTGFLLAKRGKKSLFNTPVSYVHIIVFVGISVILLQALARIEVLQLNFSNLIKNPKLILKVTRASFQDLNITAIMTIVFSCGVFIIKNITFKKTLTVLFIVFALFSTIIAFINIQTVLLLGKPFTYQWLYYSDFLGSEDAKTALQENMSNTILFNLMAYSVSLLLLAYMLYNVYQYLNERKTLKYMTLALLSISLFVLFYFSNRTEVTWSKGQSENAITAFLQSAIIANSKSSFFAYDNNSVKVPFDPAKSSPLENPILLPEDHHVKNVLVIVLESAGSTYFDAYGGNFNLSPNLNKYAQQSLIFDQMYAHSPATNFSMVSILASMYPDLSFKSITQENPDINHPTISSELKTNGYRTSFFTSSDLRFQNCDTYLAHRNFDLVEDFSKITCTDQFQLADENYKEGNGINDLCLADRLSTWLDQDPEQNFFSMLWTVQGHYPYFFEDKEHDFNVSNLSFNRYLNCLKRNDELIGLVMQMLEDRNLASSTLVVVTGDHGEAFGQHSQYGHGTGIYEENLKVPLYLINPVLFNGQRVPGIASMKDLATTILPIINVQPHKVWQGQNLLTTRSDEAYYFAPWSDYLFGYRTGDMKYIFNESENTVEVYNLRTDPKELMDLYNPQMEAELLNARTKIAAWVQYQGKYIKESLKN</sequence>
<dbReference type="Pfam" id="PF00884">
    <property type="entry name" value="Sulfatase"/>
    <property type="match status" value="1"/>
</dbReference>
<feature type="domain" description="Sulfatase N-terminal" evidence="2">
    <location>
        <begin position="444"/>
        <end position="728"/>
    </location>
</feature>
<dbReference type="CDD" id="cd16148">
    <property type="entry name" value="sulfatase_like"/>
    <property type="match status" value="1"/>
</dbReference>
<evidence type="ECO:0000256" key="1">
    <source>
        <dbReference type="SAM" id="Phobius"/>
    </source>
</evidence>
<dbReference type="RefSeq" id="WP_146893418.1">
    <property type="nucleotide sequence ID" value="NZ_VORX01000005.1"/>
</dbReference>
<dbReference type="SUPFAM" id="SSF53649">
    <property type="entry name" value="Alkaline phosphatase-like"/>
    <property type="match status" value="1"/>
</dbReference>
<evidence type="ECO:0000259" key="2">
    <source>
        <dbReference type="Pfam" id="PF00884"/>
    </source>
</evidence>
<organism evidence="3 4">
    <name type="scientific">Gelidibacter salicanalis</name>
    <dbReference type="NCBI Taxonomy" id="291193"/>
    <lineage>
        <taxon>Bacteria</taxon>
        <taxon>Pseudomonadati</taxon>
        <taxon>Bacteroidota</taxon>
        <taxon>Flavobacteriia</taxon>
        <taxon>Flavobacteriales</taxon>
        <taxon>Flavobacteriaceae</taxon>
        <taxon>Gelidibacter</taxon>
    </lineage>
</organism>
<dbReference type="OrthoDB" id="9786870at2"/>
<feature type="transmembrane region" description="Helical" evidence="1">
    <location>
        <begin position="329"/>
        <end position="348"/>
    </location>
</feature>
<dbReference type="PROSITE" id="PS51257">
    <property type="entry name" value="PROKAR_LIPOPROTEIN"/>
    <property type="match status" value="1"/>
</dbReference>
<keyword evidence="4" id="KW-1185">Reference proteome</keyword>
<feature type="transmembrane region" description="Helical" evidence="1">
    <location>
        <begin position="275"/>
        <end position="297"/>
    </location>
</feature>
<feature type="transmembrane region" description="Helical" evidence="1">
    <location>
        <begin position="167"/>
        <end position="184"/>
    </location>
</feature>
<feature type="transmembrane region" description="Helical" evidence="1">
    <location>
        <begin position="246"/>
        <end position="263"/>
    </location>
</feature>
<feature type="transmembrane region" description="Helical" evidence="1">
    <location>
        <begin position="360"/>
        <end position="378"/>
    </location>
</feature>
<evidence type="ECO:0000313" key="4">
    <source>
        <dbReference type="Proteomes" id="UP000321734"/>
    </source>
</evidence>
<dbReference type="EMBL" id="VORX01000005">
    <property type="protein sequence ID" value="TXE07345.1"/>
    <property type="molecule type" value="Genomic_DNA"/>
</dbReference>
<protein>
    <submittedName>
        <fullName evidence="3">Sulfatase</fullName>
    </submittedName>
</protein>
<reference evidence="3 4" key="1">
    <citation type="submission" date="2019-08" db="EMBL/GenBank/DDBJ databases">
        <title>Genome sequence of Gelidibacter salicanalis IC162T.</title>
        <authorList>
            <person name="Bowman J.P."/>
        </authorList>
    </citation>
    <scope>NUCLEOTIDE SEQUENCE [LARGE SCALE GENOMIC DNA]</scope>
    <source>
        <strain evidence="3 4">IC162</strain>
    </source>
</reference>
<dbReference type="AlphaFoldDB" id="A0A5C7AL92"/>
<dbReference type="PANTHER" id="PTHR43751:SF3">
    <property type="entry name" value="SULFATASE N-TERMINAL DOMAIN-CONTAINING PROTEIN"/>
    <property type="match status" value="1"/>
</dbReference>
<keyword evidence="1" id="KW-0812">Transmembrane</keyword>
<evidence type="ECO:0000313" key="3">
    <source>
        <dbReference type="EMBL" id="TXE07345.1"/>
    </source>
</evidence>
<dbReference type="InterPro" id="IPR000917">
    <property type="entry name" value="Sulfatase_N"/>
</dbReference>
<dbReference type="Proteomes" id="UP000321734">
    <property type="component" value="Unassembled WGS sequence"/>
</dbReference>
<name>A0A5C7AL92_9FLAO</name>
<gene>
    <name evidence="3" type="ORF">ES711_11290</name>
</gene>
<dbReference type="InterPro" id="IPR052701">
    <property type="entry name" value="GAG_Ulvan_Degrading_Sulfatases"/>
</dbReference>
<accession>A0A5C7AL92</accession>